<gene>
    <name evidence="4" type="ORF">N5P18_07530</name>
</gene>
<evidence type="ECO:0000259" key="3">
    <source>
        <dbReference type="PROSITE" id="PS51462"/>
    </source>
</evidence>
<keyword evidence="5" id="KW-1185">Reference proteome</keyword>
<evidence type="ECO:0000256" key="2">
    <source>
        <dbReference type="ARBA" id="ARBA00022801"/>
    </source>
</evidence>
<evidence type="ECO:0000313" key="4">
    <source>
        <dbReference type="EMBL" id="WWF06711.1"/>
    </source>
</evidence>
<dbReference type="Pfam" id="PF00293">
    <property type="entry name" value="NUDIX"/>
    <property type="match status" value="1"/>
</dbReference>
<protein>
    <submittedName>
        <fullName evidence="4">NUDIX domain-containing protein</fullName>
    </submittedName>
</protein>
<dbReference type="PROSITE" id="PS51462">
    <property type="entry name" value="NUDIX"/>
    <property type="match status" value="1"/>
</dbReference>
<dbReference type="PANTHER" id="PTHR43046">
    <property type="entry name" value="GDP-MANNOSE MANNOSYL HYDROLASE"/>
    <property type="match status" value="1"/>
</dbReference>
<dbReference type="InterPro" id="IPR000086">
    <property type="entry name" value="NUDIX_hydrolase_dom"/>
</dbReference>
<dbReference type="SUPFAM" id="SSF55811">
    <property type="entry name" value="Nudix"/>
    <property type="match status" value="1"/>
</dbReference>
<dbReference type="CDD" id="cd04690">
    <property type="entry name" value="NUDIX_Hydrolase"/>
    <property type="match status" value="1"/>
</dbReference>
<dbReference type="InterPro" id="IPR020084">
    <property type="entry name" value="NUDIX_hydrolase_CS"/>
</dbReference>
<evidence type="ECO:0000256" key="1">
    <source>
        <dbReference type="ARBA" id="ARBA00001946"/>
    </source>
</evidence>
<accession>A0ABZ2FHU3</accession>
<dbReference type="InterPro" id="IPR015797">
    <property type="entry name" value="NUDIX_hydrolase-like_dom_sf"/>
</dbReference>
<dbReference type="Gene3D" id="3.90.79.10">
    <property type="entry name" value="Nucleoside Triphosphate Pyrophosphohydrolase"/>
    <property type="match status" value="1"/>
</dbReference>
<proteinExistence type="predicted"/>
<organism evidence="4 5">
    <name type="scientific">Janibacter terrae</name>
    <dbReference type="NCBI Taxonomy" id="103817"/>
    <lineage>
        <taxon>Bacteria</taxon>
        <taxon>Bacillati</taxon>
        <taxon>Actinomycetota</taxon>
        <taxon>Actinomycetes</taxon>
        <taxon>Micrococcales</taxon>
        <taxon>Intrasporangiaceae</taxon>
        <taxon>Janibacter</taxon>
    </lineage>
</organism>
<sequence length="135" mass="14589">MDQGPIVVSAVELQDAEGSVLTVRKRGTTSFMHPGGKPEEGESAADCAIREVAEELGLALDPADLELVAVHHTDAANEPGRALVATVFRHPHLTSLRRPRITPAAEIEEVRWVDPTQPLPDDSAPLLHLVVEARR</sequence>
<evidence type="ECO:0000313" key="5">
    <source>
        <dbReference type="Proteomes" id="UP001381003"/>
    </source>
</evidence>
<reference evidence="4 5" key="1">
    <citation type="submission" date="2022-09" db="EMBL/GenBank/DDBJ databases">
        <title>Complete genome sequence of Janibacter terrae strain COS04-44, PCL-degrading bacteria isolated from oil spilled coast.</title>
        <authorList>
            <person name="Park H."/>
            <person name="Kim J.Y."/>
            <person name="An S.H."/>
            <person name="Lee C.M."/>
            <person name="Weon H.-Y."/>
        </authorList>
    </citation>
    <scope>NUCLEOTIDE SEQUENCE [LARGE SCALE GENOMIC DNA]</scope>
    <source>
        <strain evidence="4 5">COS04-44</strain>
    </source>
</reference>
<keyword evidence="2" id="KW-0378">Hydrolase</keyword>
<dbReference type="PROSITE" id="PS00893">
    <property type="entry name" value="NUDIX_BOX"/>
    <property type="match status" value="1"/>
</dbReference>
<dbReference type="PANTHER" id="PTHR43046:SF2">
    <property type="entry name" value="8-OXO-DGTP DIPHOSPHATASE-RELATED"/>
    <property type="match status" value="1"/>
</dbReference>
<comment type="cofactor">
    <cofactor evidence="1">
        <name>Mg(2+)</name>
        <dbReference type="ChEBI" id="CHEBI:18420"/>
    </cofactor>
</comment>
<name>A0ABZ2FHU3_9MICO</name>
<dbReference type="RefSeq" id="WP_082807697.1">
    <property type="nucleotide sequence ID" value="NZ_CP104874.1"/>
</dbReference>
<feature type="domain" description="Nudix hydrolase" evidence="3">
    <location>
        <begin position="3"/>
        <end position="135"/>
    </location>
</feature>
<dbReference type="Proteomes" id="UP001381003">
    <property type="component" value="Chromosome"/>
</dbReference>
<dbReference type="EMBL" id="CP104874">
    <property type="protein sequence ID" value="WWF06711.1"/>
    <property type="molecule type" value="Genomic_DNA"/>
</dbReference>